<dbReference type="PANTHER" id="PTHR42759:SF5">
    <property type="entry name" value="METHANOL DEHYDROGENASE REGULATOR"/>
    <property type="match status" value="1"/>
</dbReference>
<proteinExistence type="inferred from homology"/>
<dbReference type="Gene3D" id="3.40.50.300">
    <property type="entry name" value="P-loop containing nucleotide triphosphate hydrolases"/>
    <property type="match status" value="1"/>
</dbReference>
<dbReference type="RefSeq" id="WP_148132886.1">
    <property type="nucleotide sequence ID" value="NZ_CP017634.1"/>
</dbReference>
<dbReference type="OrthoDB" id="9808397at2"/>
<keyword evidence="2" id="KW-0067">ATP-binding</keyword>
<dbReference type="KEGG" id="fwa:DCMF_01975"/>
<comment type="similarity">
    <text evidence="3">Belongs to the MoxR family.</text>
</comment>
<evidence type="ECO:0000256" key="1">
    <source>
        <dbReference type="ARBA" id="ARBA00022741"/>
    </source>
</evidence>
<dbReference type="Proteomes" id="UP000323521">
    <property type="component" value="Chromosome"/>
</dbReference>
<accession>A0A3G1KNN5</accession>
<dbReference type="SMART" id="SM00382">
    <property type="entry name" value="AAA"/>
    <property type="match status" value="1"/>
</dbReference>
<dbReference type="Pfam" id="PF17863">
    <property type="entry name" value="AAA_lid_2"/>
    <property type="match status" value="1"/>
</dbReference>
<dbReference type="InterPro" id="IPR050764">
    <property type="entry name" value="CbbQ/NirQ/NorQ/GpvN"/>
</dbReference>
<evidence type="ECO:0000313" key="5">
    <source>
        <dbReference type="EMBL" id="ATW23725.1"/>
    </source>
</evidence>
<keyword evidence="1" id="KW-0547">Nucleotide-binding</keyword>
<sequence>MEGLAHLQMRIQEVQDAMGKVIMGKSKAVELLLVALLSGGHVLIEDMPGTGKTTLAKALARCLDCSFQRIQFTPDLLPADVTGYNYFDQKEETFRFREGPVMSNIVLADEINRAIPRTQSSLLECMGEGQVTLDGITRMLPRPFMVIATQNPIEQEGTFPLPEAQLDRFLFCLPIGYPTLDEEKIMLDAYSRNEPINTLKPILIPTEVESCKKLCTEVKVELSLKYYLLNISCATRAHQAIAVGASPRASLGLLFASRALAAVRGRDYVIPDDIKYLAKTVLAHRLVLKPRERMRGVTGTNIVQEILETVSVPVLREGDFYA</sequence>
<evidence type="ECO:0000256" key="2">
    <source>
        <dbReference type="ARBA" id="ARBA00022840"/>
    </source>
</evidence>
<dbReference type="GO" id="GO:0005524">
    <property type="term" value="F:ATP binding"/>
    <property type="evidence" value="ECO:0007669"/>
    <property type="project" value="UniProtKB-KW"/>
</dbReference>
<dbReference type="CDD" id="cd00009">
    <property type="entry name" value="AAA"/>
    <property type="match status" value="1"/>
</dbReference>
<dbReference type="SUPFAM" id="SSF52540">
    <property type="entry name" value="P-loop containing nucleoside triphosphate hydrolases"/>
    <property type="match status" value="1"/>
</dbReference>
<dbReference type="InterPro" id="IPR011703">
    <property type="entry name" value="ATPase_AAA-3"/>
</dbReference>
<dbReference type="InterPro" id="IPR041628">
    <property type="entry name" value="ChlI/MoxR_AAA_lid"/>
</dbReference>
<gene>
    <name evidence="5" type="ORF">DCMF_01975</name>
</gene>
<dbReference type="EMBL" id="CP017634">
    <property type="protein sequence ID" value="ATW23725.1"/>
    <property type="molecule type" value="Genomic_DNA"/>
</dbReference>
<dbReference type="Pfam" id="PF07726">
    <property type="entry name" value="AAA_3"/>
    <property type="match status" value="1"/>
</dbReference>
<feature type="domain" description="AAA+ ATPase" evidence="4">
    <location>
        <begin position="38"/>
        <end position="179"/>
    </location>
</feature>
<dbReference type="InterPro" id="IPR027417">
    <property type="entry name" value="P-loop_NTPase"/>
</dbReference>
<dbReference type="Gene3D" id="1.10.8.80">
    <property type="entry name" value="Magnesium chelatase subunit I, C-Terminal domain"/>
    <property type="match status" value="1"/>
</dbReference>
<evidence type="ECO:0000256" key="3">
    <source>
        <dbReference type="ARBA" id="ARBA00061607"/>
    </source>
</evidence>
<protein>
    <recommendedName>
        <fullName evidence="4">AAA+ ATPase domain-containing protein</fullName>
    </recommendedName>
</protein>
<dbReference type="PANTHER" id="PTHR42759">
    <property type="entry name" value="MOXR FAMILY PROTEIN"/>
    <property type="match status" value="1"/>
</dbReference>
<evidence type="ECO:0000259" key="4">
    <source>
        <dbReference type="SMART" id="SM00382"/>
    </source>
</evidence>
<reference evidence="5 6" key="1">
    <citation type="submission" date="2016-10" db="EMBL/GenBank/DDBJ databases">
        <title>Complete Genome Sequence of Peptococcaceae strain DCMF.</title>
        <authorList>
            <person name="Edwards R.J."/>
            <person name="Holland S.I."/>
            <person name="Deshpande N.P."/>
            <person name="Wong Y.K."/>
            <person name="Ertan H."/>
            <person name="Manefield M."/>
            <person name="Russell T.L."/>
            <person name="Lee M.J."/>
        </authorList>
    </citation>
    <scope>NUCLEOTIDE SEQUENCE [LARGE SCALE GENOMIC DNA]</scope>
    <source>
        <strain evidence="5 6">DCMF</strain>
    </source>
</reference>
<dbReference type="GO" id="GO:0016887">
    <property type="term" value="F:ATP hydrolysis activity"/>
    <property type="evidence" value="ECO:0007669"/>
    <property type="project" value="InterPro"/>
</dbReference>
<dbReference type="AlphaFoldDB" id="A0A3G1KNN5"/>
<dbReference type="FunFam" id="3.40.50.300:FF:000640">
    <property type="entry name" value="MoxR family ATPase"/>
    <property type="match status" value="1"/>
</dbReference>
<dbReference type="PIRSF" id="PIRSF002849">
    <property type="entry name" value="AAA_ATPase_chaperone_MoxR_prd"/>
    <property type="match status" value="1"/>
</dbReference>
<dbReference type="InterPro" id="IPR003593">
    <property type="entry name" value="AAA+_ATPase"/>
</dbReference>
<evidence type="ECO:0000313" key="6">
    <source>
        <dbReference type="Proteomes" id="UP000323521"/>
    </source>
</evidence>
<name>A0A3G1KNN5_FORW1</name>
<keyword evidence="6" id="KW-1185">Reference proteome</keyword>
<organism evidence="5 6">
    <name type="scientific">Formimonas warabiya</name>
    <dbReference type="NCBI Taxonomy" id="1761012"/>
    <lineage>
        <taxon>Bacteria</taxon>
        <taxon>Bacillati</taxon>
        <taxon>Bacillota</taxon>
        <taxon>Clostridia</taxon>
        <taxon>Eubacteriales</taxon>
        <taxon>Peptococcaceae</taxon>
        <taxon>Candidatus Formimonas</taxon>
    </lineage>
</organism>